<keyword evidence="3 5" id="KW-1133">Transmembrane helix</keyword>
<comment type="subcellular location">
    <subcellularLocation>
        <location evidence="1">Membrane</location>
    </subcellularLocation>
</comment>
<evidence type="ECO:0000313" key="7">
    <source>
        <dbReference type="EMBL" id="CAB4797176.1"/>
    </source>
</evidence>
<dbReference type="InterPro" id="IPR045214">
    <property type="entry name" value="Surf1/Surf4"/>
</dbReference>
<protein>
    <submittedName>
        <fullName evidence="6">Unannotated protein</fullName>
    </submittedName>
</protein>
<keyword evidence="2 5" id="KW-0812">Transmembrane</keyword>
<accession>A0A6J5ZY63</accession>
<dbReference type="PANTHER" id="PTHR23427:SF2">
    <property type="entry name" value="SURFEIT LOCUS PROTEIN 1"/>
    <property type="match status" value="1"/>
</dbReference>
<evidence type="ECO:0000256" key="2">
    <source>
        <dbReference type="ARBA" id="ARBA00022692"/>
    </source>
</evidence>
<dbReference type="InterPro" id="IPR002994">
    <property type="entry name" value="Surf1/Shy1"/>
</dbReference>
<feature type="transmembrane region" description="Helical" evidence="5">
    <location>
        <begin position="12"/>
        <end position="30"/>
    </location>
</feature>
<evidence type="ECO:0000256" key="4">
    <source>
        <dbReference type="ARBA" id="ARBA00023136"/>
    </source>
</evidence>
<reference evidence="6" key="1">
    <citation type="submission" date="2020-05" db="EMBL/GenBank/DDBJ databases">
        <authorList>
            <person name="Chiriac C."/>
            <person name="Salcher M."/>
            <person name="Ghai R."/>
            <person name="Kavagutti S V."/>
        </authorList>
    </citation>
    <scope>NUCLEOTIDE SEQUENCE</scope>
</reference>
<dbReference type="AlphaFoldDB" id="A0A6J5ZY63"/>
<dbReference type="EMBL" id="CAESAL010000101">
    <property type="protein sequence ID" value="CAB4346322.1"/>
    <property type="molecule type" value="Genomic_DNA"/>
</dbReference>
<evidence type="ECO:0000256" key="3">
    <source>
        <dbReference type="ARBA" id="ARBA00022989"/>
    </source>
</evidence>
<sequence length="278" mass="30871">MYRFLLKPRWILSHLFVLVVVVTMINLGFWQVNRLDERKAANAVVTNAMKQQPQPLATVLPDGTATTAEQVKAADYQPVYVSGMYRADEQVLVTNRTNNGSPGYWVVTPLVLADGTAVAINRGWVPYSYSEEGPWDDFAPPKGMVTVQGLLRQSQVRETNGLVSSPKDSDVGTLRVLARLDVGRLAQQTSERMIPGYISLRVQDPAQNDLPVPVPLPELSQGPHLGYAMQWFAFSLLTIIVYPLLLRRYAKRKQIDGDDAEILDGDLPVSEPDLPVSD</sequence>
<keyword evidence="4 5" id="KW-0472">Membrane</keyword>
<evidence type="ECO:0000256" key="5">
    <source>
        <dbReference type="SAM" id="Phobius"/>
    </source>
</evidence>
<dbReference type="Pfam" id="PF02104">
    <property type="entry name" value="SURF1"/>
    <property type="match status" value="1"/>
</dbReference>
<dbReference type="PANTHER" id="PTHR23427">
    <property type="entry name" value="SURFEIT LOCUS PROTEIN"/>
    <property type="match status" value="1"/>
</dbReference>
<dbReference type="EMBL" id="CAFAAM010000034">
    <property type="protein sequence ID" value="CAB4797176.1"/>
    <property type="molecule type" value="Genomic_DNA"/>
</dbReference>
<dbReference type="CDD" id="cd06662">
    <property type="entry name" value="SURF1"/>
    <property type="match status" value="1"/>
</dbReference>
<feature type="transmembrane region" description="Helical" evidence="5">
    <location>
        <begin position="225"/>
        <end position="245"/>
    </location>
</feature>
<organism evidence="6">
    <name type="scientific">freshwater metagenome</name>
    <dbReference type="NCBI Taxonomy" id="449393"/>
    <lineage>
        <taxon>unclassified sequences</taxon>
        <taxon>metagenomes</taxon>
        <taxon>ecological metagenomes</taxon>
    </lineage>
</organism>
<dbReference type="GO" id="GO:0016020">
    <property type="term" value="C:membrane"/>
    <property type="evidence" value="ECO:0007669"/>
    <property type="project" value="UniProtKB-SubCell"/>
</dbReference>
<proteinExistence type="predicted"/>
<name>A0A6J5ZY63_9ZZZZ</name>
<dbReference type="PROSITE" id="PS50895">
    <property type="entry name" value="SURF1"/>
    <property type="match status" value="1"/>
</dbReference>
<evidence type="ECO:0000256" key="1">
    <source>
        <dbReference type="ARBA" id="ARBA00004370"/>
    </source>
</evidence>
<gene>
    <name evidence="7" type="ORF">UFOPK3010_00378</name>
    <name evidence="6" type="ORF">UFOPK3331_01813</name>
</gene>
<evidence type="ECO:0000313" key="6">
    <source>
        <dbReference type="EMBL" id="CAB4346322.1"/>
    </source>
</evidence>